<dbReference type="OrthoDB" id="8746524at2"/>
<dbReference type="NCBIfam" id="TIGR00537">
    <property type="entry name" value="hemK_rel_arch"/>
    <property type="match status" value="1"/>
</dbReference>
<dbReference type="Proteomes" id="UP000244928">
    <property type="component" value="Chromosome"/>
</dbReference>
<dbReference type="GO" id="GO:0032259">
    <property type="term" value="P:methylation"/>
    <property type="evidence" value="ECO:0007669"/>
    <property type="project" value="UniProtKB-KW"/>
</dbReference>
<dbReference type="InterPro" id="IPR052190">
    <property type="entry name" value="Euk-Arch_PrmC-MTase"/>
</dbReference>
<evidence type="ECO:0000256" key="3">
    <source>
        <dbReference type="ARBA" id="ARBA00022679"/>
    </source>
</evidence>
<dbReference type="InterPro" id="IPR002052">
    <property type="entry name" value="DNA_methylase_N6_adenine_CS"/>
</dbReference>
<keyword evidence="3" id="KW-0808">Transferase</keyword>
<evidence type="ECO:0000256" key="4">
    <source>
        <dbReference type="ARBA" id="ARBA00022691"/>
    </source>
</evidence>
<evidence type="ECO:0000256" key="1">
    <source>
        <dbReference type="ARBA" id="ARBA00006149"/>
    </source>
</evidence>
<dbReference type="InterPro" id="IPR004557">
    <property type="entry name" value="PrmC-related"/>
</dbReference>
<dbReference type="GO" id="GO:0008276">
    <property type="term" value="F:protein methyltransferase activity"/>
    <property type="evidence" value="ECO:0007669"/>
    <property type="project" value="TreeGrafter"/>
</dbReference>
<dbReference type="InterPro" id="IPR029063">
    <property type="entry name" value="SAM-dependent_MTases_sf"/>
</dbReference>
<dbReference type="AlphaFoldDB" id="A0A2S1RB69"/>
<dbReference type="PROSITE" id="PS00092">
    <property type="entry name" value="N6_MTASE"/>
    <property type="match status" value="1"/>
</dbReference>
<dbReference type="Pfam" id="PF06325">
    <property type="entry name" value="PrmA"/>
    <property type="match status" value="1"/>
</dbReference>
<keyword evidence="4" id="KW-0949">S-adenosyl-L-methionine</keyword>
<dbReference type="SUPFAM" id="SSF53335">
    <property type="entry name" value="S-adenosyl-L-methionine-dependent methyltransferases"/>
    <property type="match status" value="1"/>
</dbReference>
<organism evidence="5 6">
    <name type="scientific">Dietzia lutea</name>
    <dbReference type="NCBI Taxonomy" id="546160"/>
    <lineage>
        <taxon>Bacteria</taxon>
        <taxon>Bacillati</taxon>
        <taxon>Actinomycetota</taxon>
        <taxon>Actinomycetes</taxon>
        <taxon>Mycobacteriales</taxon>
        <taxon>Dietziaceae</taxon>
        <taxon>Dietzia</taxon>
    </lineage>
</organism>
<dbReference type="CDD" id="cd02440">
    <property type="entry name" value="AdoMet_MTases"/>
    <property type="match status" value="1"/>
</dbReference>
<keyword evidence="6" id="KW-1185">Reference proteome</keyword>
<dbReference type="Gene3D" id="3.40.50.150">
    <property type="entry name" value="Vaccinia Virus protein VP39"/>
    <property type="match status" value="1"/>
</dbReference>
<reference evidence="5 6" key="1">
    <citation type="submission" date="2016-04" db="EMBL/GenBank/DDBJ databases">
        <title>Complete genome sequence of Dietzia lutea YIM 80766T, a strain isolated from desert soil in Egypt.</title>
        <authorList>
            <person name="Zhao J."/>
            <person name="Hu B."/>
            <person name="Geng S."/>
            <person name="Nie Y."/>
            <person name="Tang Y."/>
        </authorList>
    </citation>
    <scope>NUCLEOTIDE SEQUENCE [LARGE SCALE GENOMIC DNA]</scope>
    <source>
        <strain evidence="5 6">YIM 80766</strain>
    </source>
</reference>
<keyword evidence="2 5" id="KW-0489">Methyltransferase</keyword>
<evidence type="ECO:0000256" key="2">
    <source>
        <dbReference type="ARBA" id="ARBA00022603"/>
    </source>
</evidence>
<dbReference type="GO" id="GO:0008757">
    <property type="term" value="F:S-adenosylmethionine-dependent methyltransferase activity"/>
    <property type="evidence" value="ECO:0007669"/>
    <property type="project" value="TreeGrafter"/>
</dbReference>
<sequence>MTQTRFAHIEVDDGVYAPQDDSWLLCDALEDCDVVAGRRVLDICTGSGILAIEAALKGAREVVAYDISPAAVACASRNAERAGVDVDVRLGTLSDARYAGLFDVVVSNPPYVPSDAPLEGTGPNRAWDAGANGRVVLDELCELAPDLLAPGGTMLIVHSEFSDPPQTVRRMEEVGFTARPIATRTVDFGPVMTSYAERLEAAGLLEPGRREEELVVIRVDRS</sequence>
<dbReference type="RefSeq" id="WP_108848881.1">
    <property type="nucleotide sequence ID" value="NZ_CP015449.1"/>
</dbReference>
<name>A0A2S1RB69_9ACTN</name>
<evidence type="ECO:0000313" key="5">
    <source>
        <dbReference type="EMBL" id="AWH93528.1"/>
    </source>
</evidence>
<dbReference type="GO" id="GO:0035657">
    <property type="term" value="C:eRF1 methyltransferase complex"/>
    <property type="evidence" value="ECO:0007669"/>
    <property type="project" value="TreeGrafter"/>
</dbReference>
<dbReference type="GO" id="GO:0003676">
    <property type="term" value="F:nucleic acid binding"/>
    <property type="evidence" value="ECO:0007669"/>
    <property type="project" value="InterPro"/>
</dbReference>
<gene>
    <name evidence="5" type="ORF">A6035_16605</name>
</gene>
<evidence type="ECO:0000313" key="6">
    <source>
        <dbReference type="Proteomes" id="UP000244928"/>
    </source>
</evidence>
<protein>
    <submittedName>
        <fullName evidence="5">Methylase</fullName>
    </submittedName>
</protein>
<dbReference type="PANTHER" id="PTHR45875">
    <property type="entry name" value="METHYLTRANSFERASE N6AMT1"/>
    <property type="match status" value="1"/>
</dbReference>
<comment type="similarity">
    <text evidence="1">Belongs to the eukaryotic/archaeal PrmC-related family.</text>
</comment>
<accession>A0A2S1RB69</accession>
<dbReference type="KEGG" id="dlu:A6035_16605"/>
<dbReference type="EMBL" id="CP015449">
    <property type="protein sequence ID" value="AWH93528.1"/>
    <property type="molecule type" value="Genomic_DNA"/>
</dbReference>
<proteinExistence type="inferred from homology"/>
<dbReference type="PANTHER" id="PTHR45875:SF1">
    <property type="entry name" value="METHYLTRANSFERASE N6AMT1"/>
    <property type="match status" value="1"/>
</dbReference>